<feature type="region of interest" description="Disordered" evidence="1">
    <location>
        <begin position="205"/>
        <end position="247"/>
    </location>
</feature>
<reference evidence="3" key="1">
    <citation type="journal article" date="2019" name="Int. J. Syst. Evol. Microbiol.">
        <title>The Global Catalogue of Microorganisms (GCM) 10K type strain sequencing project: providing services to taxonomists for standard genome sequencing and annotation.</title>
        <authorList>
            <consortium name="The Broad Institute Genomics Platform"/>
            <consortium name="The Broad Institute Genome Sequencing Center for Infectious Disease"/>
            <person name="Wu L."/>
            <person name="Ma J."/>
        </authorList>
    </citation>
    <scope>NUCLEOTIDE SEQUENCE [LARGE SCALE GENOMIC DNA]</scope>
    <source>
        <strain evidence="3">WLHS5</strain>
    </source>
</reference>
<keyword evidence="3" id="KW-1185">Reference proteome</keyword>
<feature type="compositionally biased region" description="Low complexity" evidence="1">
    <location>
        <begin position="289"/>
        <end position="298"/>
    </location>
</feature>
<evidence type="ECO:0000256" key="1">
    <source>
        <dbReference type="SAM" id="MobiDB-lite"/>
    </source>
</evidence>
<dbReference type="Proteomes" id="UP001596504">
    <property type="component" value="Unassembled WGS sequence"/>
</dbReference>
<sequence length="366" mass="39388">MVDVAEGAGPVDRLHDLVLAMTGRIDDDGVDAVRELLGIGQPDAAAEYLVGCLLAGEIEVTPAEQHQLRRIFDETRTPRQLVDRLEVAESLHGEVHRFSAPDTDDTDLELALKAASSRLPGLRGLWATSRTTPAGASYGAVPQSVLLAEVGPEGASSAVAYQLINALRRAGLRYSVEVFDSGSELPEYHREALANARRVRLEVAAAERSAPPVSAPRERAAERRQPEETPPPPVPPVAEETRPEGVQHAVAEPQHEFLAEHATQPSQPAGKHEPAHPAEPAEPERAAEPEQPGEPAAEAEAEQTGVMMKVPAAVDEKLTDRERNLLRKLHEELAHRETEEPEPVGEDGLRTSMPGGTGGFPPIAQH</sequence>
<evidence type="ECO:0000313" key="3">
    <source>
        <dbReference type="Proteomes" id="UP001596504"/>
    </source>
</evidence>
<dbReference type="EMBL" id="JBHTCJ010000006">
    <property type="protein sequence ID" value="MFC7342316.1"/>
    <property type="molecule type" value="Genomic_DNA"/>
</dbReference>
<gene>
    <name evidence="2" type="ORF">ACFQRI_12960</name>
</gene>
<feature type="region of interest" description="Disordered" evidence="1">
    <location>
        <begin position="331"/>
        <end position="366"/>
    </location>
</feature>
<name>A0ABW2LII2_9PSEU</name>
<feature type="region of interest" description="Disordered" evidence="1">
    <location>
        <begin position="261"/>
        <end position="318"/>
    </location>
</feature>
<evidence type="ECO:0000313" key="2">
    <source>
        <dbReference type="EMBL" id="MFC7342316.1"/>
    </source>
</evidence>
<accession>A0ABW2LII2</accession>
<organism evidence="2 3">
    <name type="scientific">Saccharopolyspora griseoalba</name>
    <dbReference type="NCBI Taxonomy" id="1431848"/>
    <lineage>
        <taxon>Bacteria</taxon>
        <taxon>Bacillati</taxon>
        <taxon>Actinomycetota</taxon>
        <taxon>Actinomycetes</taxon>
        <taxon>Pseudonocardiales</taxon>
        <taxon>Pseudonocardiaceae</taxon>
        <taxon>Saccharopolyspora</taxon>
    </lineage>
</organism>
<protein>
    <submittedName>
        <fullName evidence="2">Uncharacterized protein</fullName>
    </submittedName>
</protein>
<dbReference type="RefSeq" id="WP_380668095.1">
    <property type="nucleotide sequence ID" value="NZ_JBHTCJ010000006.1"/>
</dbReference>
<comment type="caution">
    <text evidence="2">The sequence shown here is derived from an EMBL/GenBank/DDBJ whole genome shotgun (WGS) entry which is preliminary data.</text>
</comment>
<feature type="compositionally biased region" description="Basic and acidic residues" evidence="1">
    <location>
        <begin position="216"/>
        <end position="227"/>
    </location>
</feature>
<proteinExistence type="predicted"/>